<dbReference type="EMBL" id="FOCT01000006">
    <property type="protein sequence ID" value="SEN70778.1"/>
    <property type="molecule type" value="Genomic_DNA"/>
</dbReference>
<sequence>MAKAITIDFNANVARFQSSVDRMTNDLAKFQTNADRISKNVSKSFERLGSGLQGIFGGLVAGISVREIAQMAETYSNIQARLKLATRNADEFAQANANIRRIADSTKAPLEATATLYTRIAQSLIDVGGTQQQIANTTQALALGLRISGASAEESASAMTQFSQAIASGVLRGEEFNSVNEAAPRVMKALADALGVPVGKLREMAHEGKLTRDILVEGLGSQLPKLIRESETLPKTIGTAFTDARNELLLTVGAIDKVTGASAKAAEAIGLIGKAFKGFRDTPDSIISDKLLDTQQLMDSALKMRKLFNALGMEPPQGASDSYINKLNQQALELKRSLEGVREEAAKAAAAPADPEAGMKALLAKAEAEAKAKKAADDAKKAAEDAARAAKAFAAQQQTFIDGLQKEADTLGMTASQLKVYEAGLLKITGARLDGVKANAERIEAFQAEQKVLEDMRESYAEAAESYLEFIGTVAKDNKVATEKVERLKVELGLVDKSEAQQKRMLALYDLEVKVKERLKELDGLDTGDSVRKIQEEAILKAKASEEEAIRLEEQIQKQKTQVAEMQKVWDNFGFNIQRNLGDQLFNILDGNFKNIGASFASMIKRMAADALAANLTQALFGKDGGLLKMGLSLFSSVLGIAGGIAGGGGAAAGALKVTSPGLTGWAAKGAYFDHGVSYFAKGGIVDSPTFFKFAKGGTIHDGVMGEAGTEGIFPLKRDSQGRLGVIAQGGGGVSVNYAPVINVDSRTDRAEVHAIVSRAVKQGNADLVDRLSRQGAI</sequence>
<dbReference type="InterPro" id="IPR013491">
    <property type="entry name" value="Tape_meas_N"/>
</dbReference>
<feature type="coiled-coil region" evidence="1">
    <location>
        <begin position="535"/>
        <end position="569"/>
    </location>
</feature>
<gene>
    <name evidence="3" type="ORF">SAMN05216404_106148</name>
</gene>
<dbReference type="Pfam" id="PF20155">
    <property type="entry name" value="TMP_3"/>
    <property type="match status" value="1"/>
</dbReference>
<proteinExistence type="predicted"/>
<dbReference type="RefSeq" id="WP_074746299.1">
    <property type="nucleotide sequence ID" value="NZ_FOCT01000006.1"/>
</dbReference>
<dbReference type="NCBIfam" id="TIGR02675">
    <property type="entry name" value="tape_meas_nterm"/>
    <property type="match status" value="1"/>
</dbReference>
<evidence type="ECO:0000256" key="1">
    <source>
        <dbReference type="SAM" id="Coils"/>
    </source>
</evidence>
<evidence type="ECO:0000313" key="3">
    <source>
        <dbReference type="EMBL" id="SEN70778.1"/>
    </source>
</evidence>
<keyword evidence="1" id="KW-0175">Coiled coil</keyword>
<accession>A0A1H8ISY5</accession>
<evidence type="ECO:0000313" key="4">
    <source>
        <dbReference type="Proteomes" id="UP000183898"/>
    </source>
</evidence>
<reference evidence="3 4" key="1">
    <citation type="submission" date="2016-10" db="EMBL/GenBank/DDBJ databases">
        <authorList>
            <person name="de Groot N.N."/>
        </authorList>
    </citation>
    <scope>NUCLEOTIDE SEQUENCE [LARGE SCALE GENOMIC DNA]</scope>
    <source>
        <strain evidence="3 4">Nl18</strain>
    </source>
</reference>
<organism evidence="3 4">
    <name type="scientific">Nitrosospira multiformis</name>
    <dbReference type="NCBI Taxonomy" id="1231"/>
    <lineage>
        <taxon>Bacteria</taxon>
        <taxon>Pseudomonadati</taxon>
        <taxon>Pseudomonadota</taxon>
        <taxon>Betaproteobacteria</taxon>
        <taxon>Nitrosomonadales</taxon>
        <taxon>Nitrosomonadaceae</taxon>
        <taxon>Nitrosospira</taxon>
    </lineage>
</organism>
<protein>
    <submittedName>
        <fullName evidence="3">Tape measure domain-containing protein</fullName>
    </submittedName>
</protein>
<feature type="domain" description="Tape measure protein N-terminal" evidence="2">
    <location>
        <begin position="66"/>
        <end position="257"/>
    </location>
</feature>
<evidence type="ECO:0000259" key="2">
    <source>
        <dbReference type="Pfam" id="PF20155"/>
    </source>
</evidence>
<name>A0A1H8ISY5_9PROT</name>
<dbReference type="Proteomes" id="UP000183898">
    <property type="component" value="Unassembled WGS sequence"/>
</dbReference>
<feature type="coiled-coil region" evidence="1">
    <location>
        <begin position="324"/>
        <end position="385"/>
    </location>
</feature>
<dbReference type="AlphaFoldDB" id="A0A1H8ISY5"/>